<dbReference type="SUPFAM" id="SSF48403">
    <property type="entry name" value="Ankyrin repeat"/>
    <property type="match status" value="1"/>
</dbReference>
<accession>A0A3M8SZW9</accession>
<keyword evidence="2 3" id="KW-0040">ANK repeat</keyword>
<evidence type="ECO:0000256" key="2">
    <source>
        <dbReference type="ARBA" id="ARBA00023043"/>
    </source>
</evidence>
<dbReference type="Proteomes" id="UP000267049">
    <property type="component" value="Unassembled WGS sequence"/>
</dbReference>
<dbReference type="SMART" id="SM00248">
    <property type="entry name" value="ANK"/>
    <property type="match status" value="4"/>
</dbReference>
<dbReference type="PROSITE" id="PS50088">
    <property type="entry name" value="ANK_REPEAT"/>
    <property type="match status" value="3"/>
</dbReference>
<proteinExistence type="predicted"/>
<reference evidence="4 5" key="1">
    <citation type="submission" date="2018-11" db="EMBL/GenBank/DDBJ databases">
        <title>Lysobacter cryohumiis sp. nov., isolated from soil in the Tianshan Mountains, Xinjiang, China.</title>
        <authorList>
            <person name="Luo Y."/>
            <person name="Sheng H."/>
        </authorList>
    </citation>
    <scope>NUCLEOTIDE SEQUENCE [LARGE SCALE GENOMIC DNA]</scope>
    <source>
        <strain evidence="4 5">ZS60</strain>
    </source>
</reference>
<dbReference type="RefSeq" id="WP_123086364.1">
    <property type="nucleotide sequence ID" value="NZ_RIBS01000001.1"/>
</dbReference>
<name>A0A3M8SZW9_9GAMM</name>
<dbReference type="EMBL" id="RIBS01000001">
    <property type="protein sequence ID" value="RNF86245.1"/>
    <property type="molecule type" value="Genomic_DNA"/>
</dbReference>
<evidence type="ECO:0000256" key="3">
    <source>
        <dbReference type="PROSITE-ProRule" id="PRU00023"/>
    </source>
</evidence>
<dbReference type="AlphaFoldDB" id="A0A3M8SZW9"/>
<evidence type="ECO:0000256" key="1">
    <source>
        <dbReference type="ARBA" id="ARBA00022737"/>
    </source>
</evidence>
<comment type="caution">
    <text evidence="4">The sequence shown here is derived from an EMBL/GenBank/DDBJ whole genome shotgun (WGS) entry which is preliminary data.</text>
</comment>
<dbReference type="PROSITE" id="PS50297">
    <property type="entry name" value="ANK_REP_REGION"/>
    <property type="match status" value="3"/>
</dbReference>
<evidence type="ECO:0000313" key="4">
    <source>
        <dbReference type="EMBL" id="RNF86245.1"/>
    </source>
</evidence>
<gene>
    <name evidence="4" type="ORF">EER27_02140</name>
</gene>
<organism evidence="4 5">
    <name type="scientific">Montanilutibacter psychrotolerans</name>
    <dbReference type="NCBI Taxonomy" id="1327343"/>
    <lineage>
        <taxon>Bacteria</taxon>
        <taxon>Pseudomonadati</taxon>
        <taxon>Pseudomonadota</taxon>
        <taxon>Gammaproteobacteria</taxon>
        <taxon>Lysobacterales</taxon>
        <taxon>Lysobacteraceae</taxon>
        <taxon>Montanilutibacter</taxon>
    </lineage>
</organism>
<protein>
    <submittedName>
        <fullName evidence="4">Ankyrin repeat domain-containing protein</fullName>
    </submittedName>
</protein>
<sequence length="209" mass="21838">MHKRQVGSSRSLLFCAAIALLAFPVILPANPPAAMVKAARYGDGGGPLLIAAVKAGRVDEIRALIGDGVDIDATVAGEGTALTTASRAGDLDIVNELLRLGADVNHATRGDGNPLIMAASRPGNLEVVERLVVAGSDVNAIVTDDETPLINAARSGDLRIVKYMVEHGANVELGVTVTLSSQARVWRSPLNQARTMAIRSYLIGQGARR</sequence>
<keyword evidence="1" id="KW-0677">Repeat</keyword>
<keyword evidence="5" id="KW-1185">Reference proteome</keyword>
<dbReference type="Gene3D" id="1.25.40.20">
    <property type="entry name" value="Ankyrin repeat-containing domain"/>
    <property type="match status" value="1"/>
</dbReference>
<feature type="repeat" description="ANK" evidence="3">
    <location>
        <begin position="111"/>
        <end position="143"/>
    </location>
</feature>
<feature type="repeat" description="ANK" evidence="3">
    <location>
        <begin position="77"/>
        <end position="109"/>
    </location>
</feature>
<evidence type="ECO:0000313" key="5">
    <source>
        <dbReference type="Proteomes" id="UP000267049"/>
    </source>
</evidence>
<dbReference type="InterPro" id="IPR036770">
    <property type="entry name" value="Ankyrin_rpt-contain_sf"/>
</dbReference>
<feature type="repeat" description="ANK" evidence="3">
    <location>
        <begin position="144"/>
        <end position="176"/>
    </location>
</feature>
<dbReference type="InterPro" id="IPR002110">
    <property type="entry name" value="Ankyrin_rpt"/>
</dbReference>
<dbReference type="Pfam" id="PF12796">
    <property type="entry name" value="Ank_2"/>
    <property type="match status" value="2"/>
</dbReference>
<dbReference type="PANTHER" id="PTHR24171">
    <property type="entry name" value="ANKYRIN REPEAT DOMAIN-CONTAINING PROTEIN 39-RELATED"/>
    <property type="match status" value="1"/>
</dbReference>
<dbReference type="OrthoDB" id="6025016at2"/>